<dbReference type="AlphaFoldDB" id="U5N9W1"/>
<dbReference type="STRING" id="946483.Cenrod_2126"/>
<evidence type="ECO:0000313" key="2">
    <source>
        <dbReference type="Proteomes" id="UP000017184"/>
    </source>
</evidence>
<reference evidence="1 2" key="1">
    <citation type="journal article" date="2013" name="Genome Biol.">
        <title>Genomic analysis reveals key aspects of prokaryotic symbiosis in the phototrophic consortium "Chlorochromatium aggregatum".</title>
        <authorList>
            <person name="Liu Z."/>
            <person name="Muller J."/>
            <person name="Li T."/>
            <person name="Alvey R.M."/>
            <person name="Vogl K."/>
            <person name="Frigaard N.U."/>
            <person name="Rockwell N.C."/>
            <person name="Boyd E.S."/>
            <person name="Tomsho L.P."/>
            <person name="Schuster S.C."/>
            <person name="Henke P."/>
            <person name="Rohde M."/>
            <person name="Overmann J."/>
            <person name="Bryant D.A."/>
        </authorList>
    </citation>
    <scope>NUCLEOTIDE SEQUENCE [LARGE SCALE GENOMIC DNA]</scope>
    <source>
        <strain evidence="1">CR</strain>
    </source>
</reference>
<dbReference type="Proteomes" id="UP000017184">
    <property type="component" value="Chromosome"/>
</dbReference>
<gene>
    <name evidence="1" type="ORF">Cenrod_2126</name>
</gene>
<accession>U5N9W1</accession>
<sequence>MWGWHLPPEISTWHCTTPAVARTLEKEAYWDIGWVLRLGMRLGIAACGMGKSRWRAAKNCSLPLERRAQALNFGTRDR</sequence>
<organism evidence="1 2">
    <name type="scientific">Candidatus Symbiobacter mobilis CR</name>
    <dbReference type="NCBI Taxonomy" id="946483"/>
    <lineage>
        <taxon>Bacteria</taxon>
        <taxon>Pseudomonadati</taxon>
        <taxon>Pseudomonadota</taxon>
        <taxon>Betaproteobacteria</taxon>
        <taxon>Burkholderiales</taxon>
        <taxon>Comamonadaceae</taxon>
    </lineage>
</organism>
<keyword evidence="2" id="KW-1185">Reference proteome</keyword>
<dbReference type="HOGENOM" id="CLU_2615472_0_0_4"/>
<dbReference type="KEGG" id="cbx:Cenrod_2126"/>
<evidence type="ECO:0000313" key="1">
    <source>
        <dbReference type="EMBL" id="AGX88197.1"/>
    </source>
</evidence>
<dbReference type="EMBL" id="CP004885">
    <property type="protein sequence ID" value="AGX88197.1"/>
    <property type="molecule type" value="Genomic_DNA"/>
</dbReference>
<protein>
    <submittedName>
        <fullName evidence="1">Uncharacterized protein</fullName>
    </submittedName>
</protein>
<proteinExistence type="predicted"/>
<name>U5N9W1_9BURK</name>